<dbReference type="EMBL" id="JANJQO010003202">
    <property type="protein sequence ID" value="KAJ2963672.1"/>
    <property type="molecule type" value="Genomic_DNA"/>
</dbReference>
<evidence type="ECO:0000313" key="1">
    <source>
        <dbReference type="EMBL" id="KAJ2963672.1"/>
    </source>
</evidence>
<comment type="caution">
    <text evidence="1">The sequence shown here is derived from an EMBL/GenBank/DDBJ whole genome shotgun (WGS) entry which is preliminary data.</text>
</comment>
<accession>A0ACC1MFH8</accession>
<sequence>MPPHPIPWYYRIPLLYIEPPIALIGAWILFTSPHEFLQVVSPRAVLSSTVSTSLAETRILSEQLAIFQLVFAFNLGIVLQVSRDVKVWRVLCAGMLMSDILHMAVSARELGWLGSGPTWPWRSADSTNFGILGVMALVRLMLVLGRGLGK</sequence>
<dbReference type="Proteomes" id="UP001143910">
    <property type="component" value="Unassembled WGS sequence"/>
</dbReference>
<protein>
    <submittedName>
        <fullName evidence="1">Uncharacterized protein</fullName>
    </submittedName>
</protein>
<proteinExistence type="predicted"/>
<gene>
    <name evidence="1" type="ORF">NQ176_g10847</name>
</gene>
<name>A0ACC1MFH8_9HYPO</name>
<keyword evidence="2" id="KW-1185">Reference proteome</keyword>
<reference evidence="1" key="1">
    <citation type="submission" date="2022-08" db="EMBL/GenBank/DDBJ databases">
        <title>Genome Sequence of Lecanicillium fungicola.</title>
        <authorList>
            <person name="Buettner E."/>
        </authorList>
    </citation>
    <scope>NUCLEOTIDE SEQUENCE</scope>
    <source>
        <strain evidence="1">Babe33</strain>
    </source>
</reference>
<organism evidence="1 2">
    <name type="scientific">Zarea fungicola</name>
    <dbReference type="NCBI Taxonomy" id="93591"/>
    <lineage>
        <taxon>Eukaryota</taxon>
        <taxon>Fungi</taxon>
        <taxon>Dikarya</taxon>
        <taxon>Ascomycota</taxon>
        <taxon>Pezizomycotina</taxon>
        <taxon>Sordariomycetes</taxon>
        <taxon>Hypocreomycetidae</taxon>
        <taxon>Hypocreales</taxon>
        <taxon>Cordycipitaceae</taxon>
        <taxon>Zarea</taxon>
    </lineage>
</organism>
<evidence type="ECO:0000313" key="2">
    <source>
        <dbReference type="Proteomes" id="UP001143910"/>
    </source>
</evidence>